<accession>A0ABW2HCW3</accession>
<keyword evidence="5" id="KW-1185">Reference proteome</keyword>
<dbReference type="InterPro" id="IPR003743">
    <property type="entry name" value="Zf-RING_7"/>
</dbReference>
<evidence type="ECO:0000259" key="2">
    <source>
        <dbReference type="Pfam" id="PF02591"/>
    </source>
</evidence>
<gene>
    <name evidence="4" type="ORF">ACFQRL_04975</name>
</gene>
<dbReference type="Proteomes" id="UP001596507">
    <property type="component" value="Unassembled WGS sequence"/>
</dbReference>
<evidence type="ECO:0000259" key="3">
    <source>
        <dbReference type="Pfam" id="PF24481"/>
    </source>
</evidence>
<dbReference type="Gene3D" id="1.10.287.1490">
    <property type="match status" value="1"/>
</dbReference>
<keyword evidence="1" id="KW-0175">Coiled coil</keyword>
<feature type="domain" description="C4-type zinc ribbon" evidence="2">
    <location>
        <begin position="201"/>
        <end position="235"/>
    </location>
</feature>
<evidence type="ECO:0000313" key="4">
    <source>
        <dbReference type="EMBL" id="MFC7268310.1"/>
    </source>
</evidence>
<dbReference type="InterPro" id="IPR056003">
    <property type="entry name" value="CT398_CC_hairpin"/>
</dbReference>
<proteinExistence type="predicted"/>
<evidence type="ECO:0000256" key="1">
    <source>
        <dbReference type="SAM" id="Coils"/>
    </source>
</evidence>
<name>A0ABW2HCW3_9MICO</name>
<comment type="caution">
    <text evidence="4">The sequence shown here is derived from an EMBL/GenBank/DDBJ whole genome shotgun (WGS) entry which is preliminary data.</text>
</comment>
<sequence length="240" mass="25563">MNASPDDQRRLLDVAALDARIRTADHARKNPPQAARVQELLARRQELSQELSTRLGARDDLRADLARLESDVAVVEARSARDSERLASSSNVKEAQGLESELASLARRRSDLEDSELEIMEHLETADAAVAEQEGLIAETNAEGAELSAAAKRVVAEANATWEAATRDRAAVAGEVPADLLALYDRLAVRSAGAGLLRGSTCEGCHMVLSGTDLATLRQTAPDAVATCPECGCILVRAGE</sequence>
<dbReference type="EMBL" id="JBHTBE010000001">
    <property type="protein sequence ID" value="MFC7268310.1"/>
    <property type="molecule type" value="Genomic_DNA"/>
</dbReference>
<dbReference type="Pfam" id="PF24481">
    <property type="entry name" value="CT398_CC"/>
    <property type="match status" value="1"/>
</dbReference>
<organism evidence="4 5">
    <name type="scientific">Microbacterium fluvii</name>
    <dbReference type="NCBI Taxonomy" id="415215"/>
    <lineage>
        <taxon>Bacteria</taxon>
        <taxon>Bacillati</taxon>
        <taxon>Actinomycetota</taxon>
        <taxon>Actinomycetes</taxon>
        <taxon>Micrococcales</taxon>
        <taxon>Microbacteriaceae</taxon>
        <taxon>Microbacterium</taxon>
    </lineage>
</organism>
<feature type="domain" description="CT398-like coiled coil hairpin" evidence="3">
    <location>
        <begin position="14"/>
        <end position="189"/>
    </location>
</feature>
<evidence type="ECO:0000313" key="5">
    <source>
        <dbReference type="Proteomes" id="UP001596507"/>
    </source>
</evidence>
<protein>
    <submittedName>
        <fullName evidence="4">Zinc ribbon domain-containing protein</fullName>
    </submittedName>
</protein>
<reference evidence="5" key="1">
    <citation type="journal article" date="2019" name="Int. J. Syst. Evol. Microbiol.">
        <title>The Global Catalogue of Microorganisms (GCM) 10K type strain sequencing project: providing services to taxonomists for standard genome sequencing and annotation.</title>
        <authorList>
            <consortium name="The Broad Institute Genomics Platform"/>
            <consortium name="The Broad Institute Genome Sequencing Center for Infectious Disease"/>
            <person name="Wu L."/>
            <person name="Ma J."/>
        </authorList>
    </citation>
    <scope>NUCLEOTIDE SEQUENCE [LARGE SCALE GENOMIC DNA]</scope>
    <source>
        <strain evidence="5">CGMCC 1.15772</strain>
    </source>
</reference>
<dbReference type="RefSeq" id="WP_262873218.1">
    <property type="nucleotide sequence ID" value="NZ_BAABKW010000005.1"/>
</dbReference>
<dbReference type="Pfam" id="PF02591">
    <property type="entry name" value="Zn_ribbon_9"/>
    <property type="match status" value="1"/>
</dbReference>
<feature type="coiled-coil region" evidence="1">
    <location>
        <begin position="58"/>
        <end position="143"/>
    </location>
</feature>